<dbReference type="GO" id="GO:0009244">
    <property type="term" value="P:lipopolysaccharide core region biosynthetic process"/>
    <property type="evidence" value="ECO:0007669"/>
    <property type="project" value="TreeGrafter"/>
</dbReference>
<comment type="caution">
    <text evidence="4">The sequence shown here is derived from an EMBL/GenBank/DDBJ whole genome shotgun (WGS) entry which is preliminary data.</text>
</comment>
<dbReference type="PATRIC" id="fig|909613.9.peg.1475"/>
<keyword evidence="2 4" id="KW-0808">Transferase</keyword>
<dbReference type="PANTHER" id="PTHR30160:SF1">
    <property type="entry name" value="LIPOPOLYSACCHARIDE 1,2-N-ACETYLGLUCOSAMINETRANSFERASE-RELATED"/>
    <property type="match status" value="1"/>
</dbReference>
<proteinExistence type="predicted"/>
<dbReference type="Pfam" id="PF01075">
    <property type="entry name" value="Glyco_transf_9"/>
    <property type="match status" value="1"/>
</dbReference>
<evidence type="ECO:0000256" key="1">
    <source>
        <dbReference type="ARBA" id="ARBA00022676"/>
    </source>
</evidence>
<dbReference type="AlphaFoldDB" id="W7JB17"/>
<sequence>MRILILRALGLGDLLTAVPALRAVRRAHPDAEITLAAPRWLAEVVDRVDAVDRLLPTAGLVPIEYAEPDLAINLHGRGPQSVDLLRATHPGELITHGPEHPWNDEQHEVLRWCSLLAHHGIPADPDDLRLPAGERNGAIVVHPGASHGSRRWPADRYAELAGELGPDVVVTGSPDEADLVAAVGAARTQVGGLGALLDLVAGARVVVCGDTGVAHVATAFGTPSVLLFGPVSPARWGPRSGPHRVLWHGGTGDTFAAAPDPGLLRITVPEVLGAVRDLVAGQPAGRSRGATGWPRSASSARATSD</sequence>
<keyword evidence="5" id="KW-1185">Reference proteome</keyword>
<evidence type="ECO:0000313" key="5">
    <source>
        <dbReference type="Proteomes" id="UP000019277"/>
    </source>
</evidence>
<dbReference type="CDD" id="cd03789">
    <property type="entry name" value="GT9_LPS_heptosyltransferase"/>
    <property type="match status" value="1"/>
</dbReference>
<evidence type="ECO:0000256" key="3">
    <source>
        <dbReference type="SAM" id="MobiDB-lite"/>
    </source>
</evidence>
<keyword evidence="1 4" id="KW-0328">Glycosyltransferase</keyword>
<evidence type="ECO:0000256" key="2">
    <source>
        <dbReference type="ARBA" id="ARBA00022679"/>
    </source>
</evidence>
<dbReference type="eggNOG" id="COG0859">
    <property type="taxonomic scope" value="Bacteria"/>
</dbReference>
<dbReference type="OrthoDB" id="9807356at2"/>
<dbReference type="EC" id="2.4.1.-" evidence="4"/>
<dbReference type="EMBL" id="AYXG01000051">
    <property type="protein sequence ID" value="EWC63249.1"/>
    <property type="molecule type" value="Genomic_DNA"/>
</dbReference>
<evidence type="ECO:0000313" key="4">
    <source>
        <dbReference type="EMBL" id="EWC63249.1"/>
    </source>
</evidence>
<dbReference type="InterPro" id="IPR002201">
    <property type="entry name" value="Glyco_trans_9"/>
</dbReference>
<feature type="region of interest" description="Disordered" evidence="3">
    <location>
        <begin position="283"/>
        <end position="305"/>
    </location>
</feature>
<dbReference type="Gene3D" id="3.40.50.2000">
    <property type="entry name" value="Glycogen Phosphorylase B"/>
    <property type="match status" value="2"/>
</dbReference>
<dbReference type="STRING" id="909613.UO65_1463"/>
<accession>W7JB17</accession>
<feature type="compositionally biased region" description="Polar residues" evidence="3">
    <location>
        <begin position="296"/>
        <end position="305"/>
    </location>
</feature>
<dbReference type="SUPFAM" id="SSF53756">
    <property type="entry name" value="UDP-Glycosyltransferase/glycogen phosphorylase"/>
    <property type="match status" value="1"/>
</dbReference>
<gene>
    <name evidence="4" type="ORF">UO65_1463</name>
</gene>
<accession>A0A8E2X707</accession>
<name>W7JB17_9PSEU</name>
<dbReference type="GO" id="GO:0005829">
    <property type="term" value="C:cytosol"/>
    <property type="evidence" value="ECO:0007669"/>
    <property type="project" value="TreeGrafter"/>
</dbReference>
<protein>
    <submittedName>
        <fullName evidence="4">ADP-heptose--lipooligosaccharide heptosyltransferase II</fullName>
        <ecNumber evidence="4">2.4.1.-</ecNumber>
    </submittedName>
</protein>
<organism evidence="4 5">
    <name type="scientific">Actinokineospora spheciospongiae</name>
    <dbReference type="NCBI Taxonomy" id="909613"/>
    <lineage>
        <taxon>Bacteria</taxon>
        <taxon>Bacillati</taxon>
        <taxon>Actinomycetota</taxon>
        <taxon>Actinomycetes</taxon>
        <taxon>Pseudonocardiales</taxon>
        <taxon>Pseudonocardiaceae</taxon>
        <taxon>Actinokineospora</taxon>
    </lineage>
</organism>
<reference evidence="4 5" key="1">
    <citation type="journal article" date="2014" name="Genome Announc.">
        <title>Draft Genome Sequence of the Antitrypanosomally Active Sponge-Associated Bacterium Actinokineospora sp. Strain EG49.</title>
        <authorList>
            <person name="Harjes J."/>
            <person name="Ryu T."/>
            <person name="Abdelmohsen U.R."/>
            <person name="Moitinho-Silva L."/>
            <person name="Horn H."/>
            <person name="Ravasi T."/>
            <person name="Hentschel U."/>
        </authorList>
    </citation>
    <scope>NUCLEOTIDE SEQUENCE [LARGE SCALE GENOMIC DNA]</scope>
    <source>
        <strain evidence="4 5">EG49</strain>
    </source>
</reference>
<dbReference type="PANTHER" id="PTHR30160">
    <property type="entry name" value="TETRAACYLDISACCHARIDE 4'-KINASE-RELATED"/>
    <property type="match status" value="1"/>
</dbReference>
<dbReference type="InterPro" id="IPR051199">
    <property type="entry name" value="LPS_LOS_Heptosyltrfase"/>
</dbReference>
<dbReference type="RefSeq" id="WP_035279895.1">
    <property type="nucleotide sequence ID" value="NZ_AYXG01000051.1"/>
</dbReference>
<dbReference type="GO" id="GO:0008713">
    <property type="term" value="F:ADP-heptose-lipopolysaccharide heptosyltransferase activity"/>
    <property type="evidence" value="ECO:0007669"/>
    <property type="project" value="TreeGrafter"/>
</dbReference>
<dbReference type="Proteomes" id="UP000019277">
    <property type="component" value="Unassembled WGS sequence"/>
</dbReference>